<sequence length="241" mass="27602">MHLHENHYTKRAGVAGIRVRARCDIIDLSYLGMTALWWMSKMIKDKLCDNKIRVLYVAIFVVVMVLAWFGRSFILNDTSKFNLLGYMGTVVTILGLIITFLEVMHGVVVSKSLHKQASEMLGHFKDKEFELLMSELVTVLDYLISDVDDKSFTIALRQLSSFYRIHKRVKSNYVEYYGKDDSDVIDKINNIEKNISALRYTKQSAMIPNKVMIDLNEGLIDVKRFFVNKQSELGGSKNAAS</sequence>
<keyword evidence="3" id="KW-1185">Reference proteome</keyword>
<dbReference type="RefSeq" id="WP_053520656.1">
    <property type="nucleotide sequence ID" value="NZ_FKFJ01000012.1"/>
</dbReference>
<gene>
    <name evidence="2" type="ORF">QAA55_008180</name>
</gene>
<evidence type="ECO:0008006" key="4">
    <source>
        <dbReference type="Google" id="ProtNLM"/>
    </source>
</evidence>
<feature type="transmembrane region" description="Helical" evidence="1">
    <location>
        <begin position="54"/>
        <end position="74"/>
    </location>
</feature>
<protein>
    <recommendedName>
        <fullName evidence="4">SMODS and SLOG-associating 2TM effector domain-containing protein</fullName>
    </recommendedName>
</protein>
<proteinExistence type="predicted"/>
<evidence type="ECO:0000256" key="1">
    <source>
        <dbReference type="SAM" id="Phobius"/>
    </source>
</evidence>
<dbReference type="Proteomes" id="UP001175344">
    <property type="component" value="Unassembled WGS sequence"/>
</dbReference>
<name>A0ABU6KR90_ENTAS</name>
<evidence type="ECO:0000313" key="3">
    <source>
        <dbReference type="Proteomes" id="UP001175344"/>
    </source>
</evidence>
<keyword evidence="1" id="KW-1133">Transmembrane helix</keyword>
<dbReference type="EMBL" id="JARTQQ020000001">
    <property type="protein sequence ID" value="MEC5728384.1"/>
    <property type="molecule type" value="Genomic_DNA"/>
</dbReference>
<keyword evidence="1" id="KW-0472">Membrane</keyword>
<reference evidence="2 3" key="1">
    <citation type="journal article" date="2023" name="Nat. Commun.">
        <title>Genomic dissection of endemic carbapenem resistance reveals metallo-beta-lactamase dissemination through clonal, plasmid and integron transfer.</title>
        <authorList>
            <person name="Macesic N."/>
            <person name="Hawkey J."/>
            <person name="Vezina B."/>
            <person name="Wisniewski J.A."/>
            <person name="Cottingham H."/>
            <person name="Blakeway L.V."/>
            <person name="Harshegyi T."/>
            <person name="Pragastis K."/>
            <person name="Badoordeen G.Z."/>
            <person name="Dennison A."/>
            <person name="Spelman D.W."/>
            <person name="Jenney A.W.J."/>
            <person name="Peleg A.Y."/>
        </authorList>
    </citation>
    <scope>NUCLEOTIDE SEQUENCE [LARGE SCALE GENOMIC DNA]</scope>
    <source>
        <strain evidence="2 3">CPO239</strain>
    </source>
</reference>
<accession>A0ABU6KR90</accession>
<keyword evidence="1" id="KW-0812">Transmembrane</keyword>
<evidence type="ECO:0000313" key="2">
    <source>
        <dbReference type="EMBL" id="MEC5728384.1"/>
    </source>
</evidence>
<comment type="caution">
    <text evidence="2">The sequence shown here is derived from an EMBL/GenBank/DDBJ whole genome shotgun (WGS) entry which is preliminary data.</text>
</comment>
<organism evidence="2 3">
    <name type="scientific">Enterobacter asburiae</name>
    <dbReference type="NCBI Taxonomy" id="61645"/>
    <lineage>
        <taxon>Bacteria</taxon>
        <taxon>Pseudomonadati</taxon>
        <taxon>Pseudomonadota</taxon>
        <taxon>Gammaproteobacteria</taxon>
        <taxon>Enterobacterales</taxon>
        <taxon>Enterobacteriaceae</taxon>
        <taxon>Enterobacter</taxon>
        <taxon>Enterobacter cloacae complex</taxon>
    </lineage>
</organism>
<feature type="transmembrane region" description="Helical" evidence="1">
    <location>
        <begin position="86"/>
        <end position="108"/>
    </location>
</feature>